<dbReference type="AlphaFoldDB" id="A0A438EML8"/>
<proteinExistence type="predicted"/>
<dbReference type="SUPFAM" id="SSF56672">
    <property type="entry name" value="DNA/RNA polymerases"/>
    <property type="match status" value="1"/>
</dbReference>
<name>A0A438EML8_VITVI</name>
<dbReference type="Pfam" id="PF00078">
    <property type="entry name" value="RVT_1"/>
    <property type="match status" value="1"/>
</dbReference>
<dbReference type="CDD" id="cd01650">
    <property type="entry name" value="RT_nLTR_like"/>
    <property type="match status" value="1"/>
</dbReference>
<dbReference type="PROSITE" id="PS50878">
    <property type="entry name" value="RT_POL"/>
    <property type="match status" value="1"/>
</dbReference>
<sequence length="884" mass="101649">MCFARKRVSDYGSPMKLRLLSWNVRGANDSSKRKVIKAMIRNQRVDLFCIQETKIQSMSEDVVRSLGSGRFLDWGAMGAHGSAGGILICWDKRTLEVLEMEVGQFSISCRLRNVEDGLVWIFTGVYRSFSKEEREVLWEELGAIRGIWDDPWCLGGDFNVTLSLRERSNQGRLTSAMRRLPRPTSDHFPILLKGGGLRQGPSPFRFENMWLKVDRFKDLLRGWWQGSGGRGRASFRLTTKLKVMKEKIKEGETELKKEAKETFKKWVLLEETHWRRLSRELCLKEGDKNTGFFHRMANADRRNNSLDRIKINGVWLAEEQEVREGIVNAFQQLLSKEPSWRADIEGLHLQSLNLNETEVLELPFIEEEIHFALVEMNGDKAPDPNGFTMAIFDKKSFAKSLNTTFLVLVPKKGGAEDLGDFRPINLLGGLYKLLAKVLANRLKKVLGKVVFVDQNAFVRGRQILDVSLITNEVIDFWHKRKEKGLICKLDIKKAYDSINWNFLMKVLHKMGFGSRWMEWIWWCISIAKFSVLINGVPAVYFSNSKGLRQEDPLSPYLFVLGMEVLSVLIRRVVDGGFILGCSLLGRGGMEMNVSHLLFVDDTIIFYEARKEHLTSLSWILAWFEAASSLRINLTKSELILVGEVEDIEEMAVGLGCRVGSLPIVYLGLPLGAHHKASSMWDGVEERMRRRLALWKRQYMSKGGRITLIKRTLANIPIYQLSLFRMPNLERKIHLINWEVVCTQKEKGGLGIRKIDLLNKALLGKWIWRFVFEKEILWKKVIGVKYGHEGFGWRTNEARETFGVGVWKEILKEANWCWDNIGFKVGEGIKVKFWTDQWCGNEVLSQNFPQLFALAVHRNATVNEVWDSSLGQGGWNLRFSRDSND</sequence>
<dbReference type="PANTHER" id="PTHR33116">
    <property type="entry name" value="REVERSE TRANSCRIPTASE ZINC-BINDING DOMAIN-CONTAINING PROTEIN-RELATED-RELATED"/>
    <property type="match status" value="1"/>
</dbReference>
<dbReference type="InterPro" id="IPR000477">
    <property type="entry name" value="RT_dom"/>
</dbReference>
<evidence type="ECO:0000313" key="3">
    <source>
        <dbReference type="Proteomes" id="UP000288805"/>
    </source>
</evidence>
<reference evidence="2 3" key="1">
    <citation type="journal article" date="2018" name="PLoS Genet.">
        <title>Population sequencing reveals clonal diversity and ancestral inbreeding in the grapevine cultivar Chardonnay.</title>
        <authorList>
            <person name="Roach M.J."/>
            <person name="Johnson D.L."/>
            <person name="Bohlmann J."/>
            <person name="van Vuuren H.J."/>
            <person name="Jones S.J."/>
            <person name="Pretorius I.S."/>
            <person name="Schmidt S.A."/>
            <person name="Borneman A.R."/>
        </authorList>
    </citation>
    <scope>NUCLEOTIDE SEQUENCE [LARGE SCALE GENOMIC DNA]</scope>
    <source>
        <strain evidence="3">cv. Chardonnay</strain>
        <tissue evidence="2">Leaf</tissue>
    </source>
</reference>
<dbReference type="InterPro" id="IPR005135">
    <property type="entry name" value="Endo/exonuclease/phosphatase"/>
</dbReference>
<dbReference type="Pfam" id="PF03372">
    <property type="entry name" value="Exo_endo_phos"/>
    <property type="match status" value="1"/>
</dbReference>
<dbReference type="PANTHER" id="PTHR33116:SF78">
    <property type="entry name" value="OS12G0587133 PROTEIN"/>
    <property type="match status" value="1"/>
</dbReference>
<dbReference type="InterPro" id="IPR036691">
    <property type="entry name" value="Endo/exonu/phosph_ase_sf"/>
</dbReference>
<evidence type="ECO:0000313" key="2">
    <source>
        <dbReference type="EMBL" id="RVW48991.1"/>
    </source>
</evidence>
<accession>A0A438EML8</accession>
<feature type="domain" description="Reverse transcriptase" evidence="1">
    <location>
        <begin position="390"/>
        <end position="670"/>
    </location>
</feature>
<dbReference type="Gene3D" id="3.60.10.10">
    <property type="entry name" value="Endonuclease/exonuclease/phosphatase"/>
    <property type="match status" value="1"/>
</dbReference>
<comment type="caution">
    <text evidence="2">The sequence shown here is derived from an EMBL/GenBank/DDBJ whole genome shotgun (WGS) entry which is preliminary data.</text>
</comment>
<evidence type="ECO:0000259" key="1">
    <source>
        <dbReference type="PROSITE" id="PS50878"/>
    </source>
</evidence>
<dbReference type="GO" id="GO:0003824">
    <property type="term" value="F:catalytic activity"/>
    <property type="evidence" value="ECO:0007669"/>
    <property type="project" value="InterPro"/>
</dbReference>
<organism evidence="2 3">
    <name type="scientific">Vitis vinifera</name>
    <name type="common">Grape</name>
    <dbReference type="NCBI Taxonomy" id="29760"/>
    <lineage>
        <taxon>Eukaryota</taxon>
        <taxon>Viridiplantae</taxon>
        <taxon>Streptophyta</taxon>
        <taxon>Embryophyta</taxon>
        <taxon>Tracheophyta</taxon>
        <taxon>Spermatophyta</taxon>
        <taxon>Magnoliopsida</taxon>
        <taxon>eudicotyledons</taxon>
        <taxon>Gunneridae</taxon>
        <taxon>Pentapetalae</taxon>
        <taxon>rosids</taxon>
        <taxon>Vitales</taxon>
        <taxon>Vitaceae</taxon>
        <taxon>Viteae</taxon>
        <taxon>Vitis</taxon>
    </lineage>
</organism>
<dbReference type="InterPro" id="IPR043502">
    <property type="entry name" value="DNA/RNA_pol_sf"/>
</dbReference>
<dbReference type="EMBL" id="QGNW01001235">
    <property type="protein sequence ID" value="RVW48991.1"/>
    <property type="molecule type" value="Genomic_DNA"/>
</dbReference>
<dbReference type="SUPFAM" id="SSF56219">
    <property type="entry name" value="DNase I-like"/>
    <property type="match status" value="1"/>
</dbReference>
<gene>
    <name evidence="2" type="primary">LORF2_199</name>
    <name evidence="2" type="ORF">CK203_080958</name>
</gene>
<protein>
    <submittedName>
        <fullName evidence="2">LINE-1 retrotransposable element ORF2 protein</fullName>
    </submittedName>
</protein>
<dbReference type="Proteomes" id="UP000288805">
    <property type="component" value="Unassembled WGS sequence"/>
</dbReference>